<evidence type="ECO:0000313" key="2">
    <source>
        <dbReference type="EMBL" id="OKL42548.1"/>
    </source>
</evidence>
<keyword evidence="1" id="KW-0732">Signal</keyword>
<protein>
    <submittedName>
        <fullName evidence="2">Uncharacterized protein</fullName>
    </submittedName>
</protein>
<dbReference type="OrthoDB" id="7836227at2"/>
<sequence>MFKNTLMALAVAVGLGTGVEAQAQFLPQGYSFSVDDYGLQLRFKGRTVFEAGREPWDPVFGVQGPEDLTQNGQPNLAILERTARSRAKFTLLELTDDGVKVLFEVDARPEALEVFRNLTPKMAQDLAAGSGPRPDDGLMPFPQDIGRESAKITRPEPKAADQEALPLSNGHWAYEPGSWDEGFAAKLGWKDPDLSPNTFTFIKFRCPDNGDDIWVEPMMMHETQEEVPDQLVFEMDGDPFKLRLQWQYDDGMAAWVGMGFVPTDTQLFAKMQAARQIVMRYGDYDPYELTGGAADPEQEMAIEMFATRCIR</sequence>
<proteinExistence type="predicted"/>
<dbReference type="STRING" id="197461.A3843_17970"/>
<reference evidence="2 3" key="1">
    <citation type="submission" date="2016-03" db="EMBL/GenBank/DDBJ databases">
        <title>Genome sequence of Nesiotobacter sp. nov., a moderately halophilic alphaproteobacterium isolated from the Yellow Sea, China.</title>
        <authorList>
            <person name="Zhang G."/>
            <person name="Zhang R."/>
        </authorList>
    </citation>
    <scope>NUCLEOTIDE SEQUENCE [LARGE SCALE GENOMIC DNA]</scope>
    <source>
        <strain evidence="2 3">WB1-6</strain>
    </source>
</reference>
<accession>A0A1U7JCX3</accession>
<dbReference type="EMBL" id="LVVZ01000041">
    <property type="protein sequence ID" value="OKL42548.1"/>
    <property type="molecule type" value="Genomic_DNA"/>
</dbReference>
<dbReference type="AlphaFoldDB" id="A0A1U7JCX3"/>
<feature type="chain" id="PRO_5010547785" evidence="1">
    <location>
        <begin position="24"/>
        <end position="311"/>
    </location>
</feature>
<comment type="caution">
    <text evidence="2">The sequence shown here is derived from an EMBL/GenBank/DDBJ whole genome shotgun (WGS) entry which is preliminary data.</text>
</comment>
<dbReference type="RefSeq" id="WP_028482579.1">
    <property type="nucleotide sequence ID" value="NZ_LVVZ01000041.1"/>
</dbReference>
<gene>
    <name evidence="2" type="ORF">A3843_17970</name>
</gene>
<evidence type="ECO:0000256" key="1">
    <source>
        <dbReference type="SAM" id="SignalP"/>
    </source>
</evidence>
<feature type="signal peptide" evidence="1">
    <location>
        <begin position="1"/>
        <end position="23"/>
    </location>
</feature>
<organism evidence="2 3">
    <name type="scientific">Pseudovibrio exalbescens</name>
    <dbReference type="NCBI Taxonomy" id="197461"/>
    <lineage>
        <taxon>Bacteria</taxon>
        <taxon>Pseudomonadati</taxon>
        <taxon>Pseudomonadota</taxon>
        <taxon>Alphaproteobacteria</taxon>
        <taxon>Hyphomicrobiales</taxon>
        <taxon>Stappiaceae</taxon>
        <taxon>Pseudovibrio</taxon>
    </lineage>
</organism>
<name>A0A1U7JCX3_9HYPH</name>
<evidence type="ECO:0000313" key="3">
    <source>
        <dbReference type="Proteomes" id="UP000185783"/>
    </source>
</evidence>
<dbReference type="Proteomes" id="UP000185783">
    <property type="component" value="Unassembled WGS sequence"/>
</dbReference>
<keyword evidence="3" id="KW-1185">Reference proteome</keyword>